<dbReference type="InterPro" id="IPR023415">
    <property type="entry name" value="LDLR_class-A_CS"/>
</dbReference>
<keyword evidence="7" id="KW-0675">Receptor</keyword>
<feature type="disulfide bond" evidence="9">
    <location>
        <begin position="99"/>
        <end position="114"/>
    </location>
</feature>
<evidence type="ECO:0000256" key="9">
    <source>
        <dbReference type="PROSITE-ProRule" id="PRU00124"/>
    </source>
</evidence>
<accession>E9GV02</accession>
<dbReference type="InterPro" id="IPR036055">
    <property type="entry name" value="LDL_receptor-like_sf"/>
</dbReference>
<evidence type="ECO:0000256" key="5">
    <source>
        <dbReference type="ARBA" id="ARBA00023136"/>
    </source>
</evidence>
<comment type="subcellular location">
    <subcellularLocation>
        <location evidence="1">Membrane</location>
        <topology evidence="1">Single-pass membrane protein</topology>
    </subcellularLocation>
</comment>
<dbReference type="Gene3D" id="4.10.400.10">
    <property type="entry name" value="Low-density Lipoprotein Receptor"/>
    <property type="match status" value="4"/>
</dbReference>
<evidence type="ECO:0000256" key="6">
    <source>
        <dbReference type="ARBA" id="ARBA00023157"/>
    </source>
</evidence>
<evidence type="ECO:0000256" key="8">
    <source>
        <dbReference type="ARBA" id="ARBA00023180"/>
    </source>
</evidence>
<keyword evidence="4" id="KW-1133">Transmembrane helix</keyword>
<dbReference type="KEGG" id="dpx:DAPPUDRAFT_27153"/>
<evidence type="ECO:0000256" key="3">
    <source>
        <dbReference type="ARBA" id="ARBA00022737"/>
    </source>
</evidence>
<keyword evidence="5" id="KW-0472">Membrane</keyword>
<comment type="caution">
    <text evidence="9">Lacks conserved residue(s) required for the propagation of feature annotation.</text>
</comment>
<feature type="disulfide bond" evidence="9">
    <location>
        <begin position="38"/>
        <end position="50"/>
    </location>
</feature>
<dbReference type="OMA" id="IDCGFCA"/>
<dbReference type="KEGG" id="dpx:DAPPUDRAFT_16163"/>
<dbReference type="GO" id="GO:0005886">
    <property type="term" value="C:plasma membrane"/>
    <property type="evidence" value="ECO:0000318"/>
    <property type="project" value="GO_Central"/>
</dbReference>
<dbReference type="PROSITE" id="PS01209">
    <property type="entry name" value="LDLRA_1"/>
    <property type="match status" value="1"/>
</dbReference>
<evidence type="ECO:0000256" key="1">
    <source>
        <dbReference type="ARBA" id="ARBA00004167"/>
    </source>
</evidence>
<dbReference type="Proteomes" id="UP000000305">
    <property type="component" value="Unassembled WGS sequence"/>
</dbReference>
<keyword evidence="3" id="KW-0677">Repeat</keyword>
<evidence type="ECO:0000313" key="10">
    <source>
        <dbReference type="EMBL" id="EFX62625.1"/>
    </source>
</evidence>
<reference evidence="11 12" key="1">
    <citation type="journal article" date="2011" name="Science">
        <title>The ecoresponsive genome of Daphnia pulex.</title>
        <authorList>
            <person name="Colbourne J.K."/>
            <person name="Pfrender M.E."/>
            <person name="Gilbert D."/>
            <person name="Thomas W.K."/>
            <person name="Tucker A."/>
            <person name="Oakley T.H."/>
            <person name="Tokishita S."/>
            <person name="Aerts A."/>
            <person name="Arnold G.J."/>
            <person name="Basu M.K."/>
            <person name="Bauer D.J."/>
            <person name="Caceres C.E."/>
            <person name="Carmel L."/>
            <person name="Casola C."/>
            <person name="Choi J.H."/>
            <person name="Detter J.C."/>
            <person name="Dong Q."/>
            <person name="Dusheyko S."/>
            <person name="Eads B.D."/>
            <person name="Frohlich T."/>
            <person name="Geiler-Samerotte K.A."/>
            <person name="Gerlach D."/>
            <person name="Hatcher P."/>
            <person name="Jogdeo S."/>
            <person name="Krijgsveld J."/>
            <person name="Kriventseva E.V."/>
            <person name="Kultz D."/>
            <person name="Laforsch C."/>
            <person name="Lindquist E."/>
            <person name="Lopez J."/>
            <person name="Manak J.R."/>
            <person name="Muller J."/>
            <person name="Pangilinan J."/>
            <person name="Patwardhan R.P."/>
            <person name="Pitluck S."/>
            <person name="Pritham E.J."/>
            <person name="Rechtsteiner A."/>
            <person name="Rho M."/>
            <person name="Rogozin I.B."/>
            <person name="Sakarya O."/>
            <person name="Salamov A."/>
            <person name="Schaack S."/>
            <person name="Shapiro H."/>
            <person name="Shiga Y."/>
            <person name="Skalitzky C."/>
            <person name="Smith Z."/>
            <person name="Souvorov A."/>
            <person name="Sung W."/>
            <person name="Tang Z."/>
            <person name="Tsuchiya D."/>
            <person name="Tu H."/>
            <person name="Vos H."/>
            <person name="Wang M."/>
            <person name="Wolf Y.I."/>
            <person name="Yamagata H."/>
            <person name="Yamada T."/>
            <person name="Ye Y."/>
            <person name="Shaw J.R."/>
            <person name="Andrews J."/>
            <person name="Crease T.J."/>
            <person name="Tang H."/>
            <person name="Lucas S.M."/>
            <person name="Robertson H.M."/>
            <person name="Bork P."/>
            <person name="Koonin E.V."/>
            <person name="Zdobnov E.M."/>
            <person name="Grigoriev I.V."/>
            <person name="Lynch M."/>
            <person name="Boore J.L."/>
        </authorList>
    </citation>
    <scope>NUCLEOTIDE SEQUENCE [LARGE SCALE GENOMIC DNA]</scope>
</reference>
<evidence type="ECO:0000256" key="4">
    <source>
        <dbReference type="ARBA" id="ARBA00022989"/>
    </source>
</evidence>
<dbReference type="Pfam" id="PF00057">
    <property type="entry name" value="Ldl_recept_a"/>
    <property type="match status" value="4"/>
</dbReference>
<evidence type="ECO:0000256" key="7">
    <source>
        <dbReference type="ARBA" id="ARBA00023170"/>
    </source>
</evidence>
<dbReference type="SMART" id="SM00192">
    <property type="entry name" value="LDLa"/>
    <property type="match status" value="4"/>
</dbReference>
<keyword evidence="12" id="KW-1185">Reference proteome</keyword>
<dbReference type="eggNOG" id="KOG1215">
    <property type="taxonomic scope" value="Eukaryota"/>
</dbReference>
<dbReference type="PRINTS" id="PR00261">
    <property type="entry name" value="LDLRECEPTOR"/>
</dbReference>
<dbReference type="PANTHER" id="PTHR22722:SF14">
    <property type="entry name" value="MEGALIN, ISOFORM A"/>
    <property type="match status" value="1"/>
</dbReference>
<dbReference type="InterPro" id="IPR002172">
    <property type="entry name" value="LDrepeatLR_classA_rpt"/>
</dbReference>
<organism evidence="11 12">
    <name type="scientific">Daphnia pulex</name>
    <name type="common">Water flea</name>
    <dbReference type="NCBI Taxonomy" id="6669"/>
    <lineage>
        <taxon>Eukaryota</taxon>
        <taxon>Metazoa</taxon>
        <taxon>Ecdysozoa</taxon>
        <taxon>Arthropoda</taxon>
        <taxon>Crustacea</taxon>
        <taxon>Branchiopoda</taxon>
        <taxon>Diplostraca</taxon>
        <taxon>Cladocera</taxon>
        <taxon>Anomopoda</taxon>
        <taxon>Daphniidae</taxon>
        <taxon>Daphnia</taxon>
    </lineage>
</organism>
<keyword evidence="8" id="KW-0325">Glycoprotein</keyword>
<dbReference type="CDD" id="cd00112">
    <property type="entry name" value="LDLa"/>
    <property type="match status" value="4"/>
</dbReference>
<dbReference type="AlphaFoldDB" id="E9GV02"/>
<dbReference type="PANTHER" id="PTHR22722">
    <property type="entry name" value="LOW-DENSITY LIPOPROTEIN RECEPTOR-RELATED PROTEIN 2-RELATED"/>
    <property type="match status" value="1"/>
</dbReference>
<dbReference type="PROSITE" id="PS50068">
    <property type="entry name" value="LDLRA_2"/>
    <property type="match status" value="4"/>
</dbReference>
<feature type="non-terminal residue" evidence="11">
    <location>
        <position position="1"/>
    </location>
</feature>
<feature type="non-terminal residue" evidence="11">
    <location>
        <position position="153"/>
    </location>
</feature>
<dbReference type="STRING" id="6669.E9GV02"/>
<keyword evidence="6 9" id="KW-1015">Disulfide bond</keyword>
<evidence type="ECO:0000313" key="11">
    <source>
        <dbReference type="EMBL" id="EFX76580.1"/>
    </source>
</evidence>
<protein>
    <submittedName>
        <fullName evidence="11">Uncharacterized protein</fullName>
    </submittedName>
</protein>
<keyword evidence="2" id="KW-0812">Transmembrane</keyword>
<dbReference type="OrthoDB" id="10005216at2759"/>
<proteinExistence type="predicted"/>
<feature type="disulfide bond" evidence="9">
    <location>
        <begin position="45"/>
        <end position="63"/>
    </location>
</feature>
<dbReference type="HOGENOM" id="CLU_085098_1_0_1"/>
<dbReference type="EMBL" id="GL732567">
    <property type="protein sequence ID" value="EFX76580.1"/>
    <property type="molecule type" value="Genomic_DNA"/>
</dbReference>
<gene>
    <name evidence="10" type="ORF">DAPPUDRAFT_16163</name>
    <name evidence="11" type="ORF">DAPPUDRAFT_27153</name>
</gene>
<dbReference type="EMBL" id="GL733476">
    <property type="protein sequence ID" value="EFX62625.1"/>
    <property type="molecule type" value="Genomic_DNA"/>
</dbReference>
<evidence type="ECO:0000313" key="12">
    <source>
        <dbReference type="Proteomes" id="UP000000305"/>
    </source>
</evidence>
<dbReference type="SUPFAM" id="SSF57424">
    <property type="entry name" value="LDL receptor-like module"/>
    <property type="match status" value="4"/>
</dbReference>
<evidence type="ECO:0000256" key="2">
    <source>
        <dbReference type="ARBA" id="ARBA00022692"/>
    </source>
</evidence>
<dbReference type="InterPro" id="IPR051221">
    <property type="entry name" value="LDLR-related"/>
</dbReference>
<sequence>FKCRTSCIPAKYRCDGVNDCALGEDELQCRNTTTEVGCTSSQFQCKNGGCISIHFYCDGDADCQDRSNEPDSCPPYVCKEEGEHSCPIQHHCIPRSAVCDGNEDCNDKSDEANCTSTHSVCSSTQFHSFKSDICIPLSWVCDRDSDCQDGEDE</sequence>
<name>E9GV02_DAPPU</name>
<feature type="disulfide bond" evidence="9">
    <location>
        <begin position="14"/>
        <end position="29"/>
    </location>
</feature>